<comment type="function">
    <text evidence="12">Catalytic component of the signal peptidase complex (SPC) which catalyzes the cleavage of N-terminal signal sequences from nascent proteins as they are translocated into the lumen of the endoplasmic reticulum. Specifically cleaves N-terminal signal peptides that contain a hydrophobic alpha-helix (h-region) shorter than 18-20 amino acids.</text>
</comment>
<sequence>MGSKVTSKPAAVKQKQSIRQILSQILMVASVLTSAFMLWKGLSLATNCESPVVVVLSGSMEPAFYRGDILFLHNGYSPIEVGEVTVYKVKDRDIPIVHRVMNVHTEDKTNKQYLLTKGDNNPSDDRSLYNKGQLWVEREDILGRVRGYIPKAGMATIYMNDSPKLKYAVLGVLCLFSLVSNE</sequence>
<evidence type="ECO:0000313" key="15">
    <source>
        <dbReference type="EMBL" id="KAJ1918993.1"/>
    </source>
</evidence>
<evidence type="ECO:0000313" key="16">
    <source>
        <dbReference type="Proteomes" id="UP001150538"/>
    </source>
</evidence>
<dbReference type="Proteomes" id="UP001150538">
    <property type="component" value="Unassembled WGS sequence"/>
</dbReference>
<evidence type="ECO:0000256" key="12">
    <source>
        <dbReference type="ARBA" id="ARBA00045533"/>
    </source>
</evidence>
<dbReference type="PANTHER" id="PTHR10806">
    <property type="entry name" value="SIGNAL PEPTIDASE COMPLEX CATALYTIC SUBUNIT SEC11"/>
    <property type="match status" value="1"/>
</dbReference>
<dbReference type="PROSITE" id="PS00761">
    <property type="entry name" value="SPASE_I_3"/>
    <property type="match status" value="1"/>
</dbReference>
<dbReference type="GO" id="GO:0005787">
    <property type="term" value="C:signal peptidase complex"/>
    <property type="evidence" value="ECO:0007669"/>
    <property type="project" value="TreeGrafter"/>
</dbReference>
<comment type="similarity">
    <text evidence="3 14">Belongs to the peptidase S26B family.</text>
</comment>
<dbReference type="InterPro" id="IPR019758">
    <property type="entry name" value="Pept_S26A_signal_pept_1_CS"/>
</dbReference>
<reference evidence="15" key="1">
    <citation type="submission" date="2022-07" db="EMBL/GenBank/DDBJ databases">
        <title>Phylogenomic reconstructions and comparative analyses of Kickxellomycotina fungi.</title>
        <authorList>
            <person name="Reynolds N.K."/>
            <person name="Stajich J.E."/>
            <person name="Barry K."/>
            <person name="Grigoriev I.V."/>
            <person name="Crous P."/>
            <person name="Smith M.E."/>
        </authorList>
    </citation>
    <scope>NUCLEOTIDE SEQUENCE</scope>
    <source>
        <strain evidence="15">NBRC 100468</strain>
    </source>
</reference>
<accession>A0A9W8A4I3</accession>
<keyword evidence="8 14" id="KW-0256">Endoplasmic reticulum</keyword>
<protein>
    <recommendedName>
        <fullName evidence="5 14">Signal peptidase complex catalytic subunit SEC11</fullName>
        <ecNumber evidence="4 14">3.4.21.89</ecNumber>
    </recommendedName>
</protein>
<keyword evidence="7 14" id="KW-0378">Hydrolase</keyword>
<proteinExistence type="inferred from homology"/>
<evidence type="ECO:0000256" key="8">
    <source>
        <dbReference type="ARBA" id="ARBA00022824"/>
    </source>
</evidence>
<dbReference type="AlphaFoldDB" id="A0A9W8A4I3"/>
<evidence type="ECO:0000256" key="14">
    <source>
        <dbReference type="RuleBase" id="RU362047"/>
    </source>
</evidence>
<dbReference type="EMBL" id="JANBPU010000034">
    <property type="protein sequence ID" value="KAJ1918993.1"/>
    <property type="molecule type" value="Genomic_DNA"/>
</dbReference>
<dbReference type="NCBIfam" id="TIGR02228">
    <property type="entry name" value="sigpep_I_arch"/>
    <property type="match status" value="1"/>
</dbReference>
<comment type="subunit">
    <text evidence="13">Component of the signal peptidase complex (SPC) composed of a catalytic subunit SEC11 and three accessory subunits SPC1, SPC2 and SPC3. The complex induces a local thinning of the ER membrane which is used to measure the length of the signal peptide (SP) h-region of protein substrates. This ensures the selectivity of the complex towards h-regions shorter than 18-20 amino acids. SPC associates with the translocon complex.</text>
</comment>
<dbReference type="GO" id="GO:0009003">
    <property type="term" value="F:signal peptidase activity"/>
    <property type="evidence" value="ECO:0007669"/>
    <property type="project" value="UniProtKB-EC"/>
</dbReference>
<evidence type="ECO:0000256" key="11">
    <source>
        <dbReference type="ARBA" id="ARBA00023136"/>
    </source>
</evidence>
<dbReference type="GO" id="GO:0006465">
    <property type="term" value="P:signal peptide processing"/>
    <property type="evidence" value="ECO:0007669"/>
    <property type="project" value="UniProtKB-UniRule"/>
</dbReference>
<evidence type="ECO:0000256" key="3">
    <source>
        <dbReference type="ARBA" id="ARBA00011035"/>
    </source>
</evidence>
<dbReference type="InterPro" id="IPR001733">
    <property type="entry name" value="Peptidase_S26B"/>
</dbReference>
<keyword evidence="6 14" id="KW-0812">Transmembrane</keyword>
<keyword evidence="16" id="KW-1185">Reference proteome</keyword>
<evidence type="ECO:0000256" key="6">
    <source>
        <dbReference type="ARBA" id="ARBA00022692"/>
    </source>
</evidence>
<dbReference type="PRINTS" id="PR00728">
    <property type="entry name" value="SIGNALPTASE"/>
</dbReference>
<evidence type="ECO:0000256" key="4">
    <source>
        <dbReference type="ARBA" id="ARBA00013208"/>
    </source>
</evidence>
<dbReference type="CDD" id="cd06530">
    <property type="entry name" value="S26_SPase_I"/>
    <property type="match status" value="1"/>
</dbReference>
<name>A0A9W8A4I3_9FUNG</name>
<organism evidence="15 16">
    <name type="scientific">Mycoemilia scoparia</name>
    <dbReference type="NCBI Taxonomy" id="417184"/>
    <lineage>
        <taxon>Eukaryota</taxon>
        <taxon>Fungi</taxon>
        <taxon>Fungi incertae sedis</taxon>
        <taxon>Zoopagomycota</taxon>
        <taxon>Kickxellomycotina</taxon>
        <taxon>Kickxellomycetes</taxon>
        <taxon>Kickxellales</taxon>
        <taxon>Kickxellaceae</taxon>
        <taxon>Mycoemilia</taxon>
    </lineage>
</organism>
<evidence type="ECO:0000256" key="10">
    <source>
        <dbReference type="ARBA" id="ARBA00022989"/>
    </source>
</evidence>
<keyword evidence="11 14" id="KW-0472">Membrane</keyword>
<evidence type="ECO:0000256" key="2">
    <source>
        <dbReference type="ARBA" id="ARBA00004648"/>
    </source>
</evidence>
<dbReference type="PANTHER" id="PTHR10806:SF6">
    <property type="entry name" value="SIGNAL PEPTIDASE COMPLEX CATALYTIC SUBUNIT SEC11"/>
    <property type="match status" value="1"/>
</dbReference>
<dbReference type="InterPro" id="IPR036286">
    <property type="entry name" value="LexA/Signal_pep-like_sf"/>
</dbReference>
<comment type="caution">
    <text evidence="15">The sequence shown here is derived from an EMBL/GenBank/DDBJ whole genome shotgun (WGS) entry which is preliminary data.</text>
</comment>
<dbReference type="EC" id="3.4.21.89" evidence="4 14"/>
<keyword evidence="14" id="KW-0645">Protease</keyword>
<dbReference type="GO" id="GO:0004252">
    <property type="term" value="F:serine-type endopeptidase activity"/>
    <property type="evidence" value="ECO:0007669"/>
    <property type="project" value="InterPro"/>
</dbReference>
<comment type="subcellular location">
    <subcellularLocation>
        <location evidence="2">Endoplasmic reticulum membrane</location>
        <topology evidence="2">Single-pass type II membrane protein</topology>
    </subcellularLocation>
</comment>
<evidence type="ECO:0000256" key="13">
    <source>
        <dbReference type="ARBA" id="ARBA00047037"/>
    </source>
</evidence>
<dbReference type="Gene3D" id="2.10.109.10">
    <property type="entry name" value="Umud Fragment, subunit A"/>
    <property type="match status" value="1"/>
</dbReference>
<comment type="catalytic activity">
    <reaction evidence="1 14">
        <text>Cleavage of hydrophobic, N-terminal signal or leader sequences from secreted and periplasmic proteins.</text>
        <dbReference type="EC" id="3.4.21.89"/>
    </reaction>
</comment>
<dbReference type="InterPro" id="IPR019533">
    <property type="entry name" value="Peptidase_S26"/>
</dbReference>
<evidence type="ECO:0000256" key="1">
    <source>
        <dbReference type="ARBA" id="ARBA00000677"/>
    </source>
</evidence>
<gene>
    <name evidence="15" type="primary">SEC11_2</name>
    <name evidence="15" type="ORF">H4219_002251</name>
</gene>
<evidence type="ECO:0000256" key="7">
    <source>
        <dbReference type="ARBA" id="ARBA00022801"/>
    </source>
</evidence>
<keyword evidence="9 14" id="KW-0735">Signal-anchor</keyword>
<evidence type="ECO:0000256" key="5">
    <source>
        <dbReference type="ARBA" id="ARBA00019685"/>
    </source>
</evidence>
<evidence type="ECO:0000256" key="9">
    <source>
        <dbReference type="ARBA" id="ARBA00022968"/>
    </source>
</evidence>
<keyword evidence="10 14" id="KW-1133">Transmembrane helix</keyword>
<feature type="transmembrane region" description="Helical" evidence="14">
    <location>
        <begin position="21"/>
        <end position="39"/>
    </location>
</feature>
<dbReference type="OrthoDB" id="10257561at2759"/>
<dbReference type="SUPFAM" id="SSF51306">
    <property type="entry name" value="LexA/Signal peptidase"/>
    <property type="match status" value="1"/>
</dbReference>